<protein>
    <recommendedName>
        <fullName evidence="2 5">Cell shape-determining protein MreC</fullName>
    </recommendedName>
    <alternativeName>
        <fullName evidence="4 5">Cell shape protein MreC</fullName>
    </alternativeName>
</protein>
<dbReference type="PANTHER" id="PTHR34138:SF1">
    <property type="entry name" value="CELL SHAPE-DETERMINING PROTEIN MREC"/>
    <property type="match status" value="1"/>
</dbReference>
<dbReference type="Gene3D" id="2.40.10.340">
    <property type="entry name" value="Rod shape-determining protein MreC, domain 1"/>
    <property type="match status" value="1"/>
</dbReference>
<dbReference type="eggNOG" id="COG1792">
    <property type="taxonomic scope" value="Bacteria"/>
</dbReference>
<dbReference type="HOGENOM" id="CLU_042663_5_0_10"/>
<keyword evidence="10" id="KW-1185">Reference proteome</keyword>
<evidence type="ECO:0000256" key="5">
    <source>
        <dbReference type="PIRNR" id="PIRNR038471"/>
    </source>
</evidence>
<dbReference type="PIRSF" id="PIRSF038471">
    <property type="entry name" value="MreC"/>
    <property type="match status" value="1"/>
</dbReference>
<proteinExistence type="inferred from homology"/>
<keyword evidence="3 5" id="KW-0133">Cell shape</keyword>
<dbReference type="InterPro" id="IPR042175">
    <property type="entry name" value="Cell/Rod_MreC_2"/>
</dbReference>
<dbReference type="InterPro" id="IPR042177">
    <property type="entry name" value="Cell/Rod_1"/>
</dbReference>
<sequence>MRNLFRFFLRNVHWVLFLLLLVFSVILIINNNQMQRSRYFVVVREVLGRFYSIVDVFQSYINLNVTNAELMRKVSELETEIYKYKNILELIKDSIQTTSINIDSLHAIVYQFIPARVVDNSILRKENYIILNKGSENGIESDMGVVSYNGIVGIVISTSPHFSEVISLLNPQLKLSCKIKNNDHFGPLIWDGKDSRYTCLTEFPNYVPIKIGDTIITSGYSAIFPEGIPVGIVTGLQKKKNDIYSTLKVKFFIDFGNLNEVLIVKNVYQKEQNDIRKIIVQ</sequence>
<dbReference type="PANTHER" id="PTHR34138">
    <property type="entry name" value="CELL SHAPE-DETERMINING PROTEIN MREC"/>
    <property type="match status" value="1"/>
</dbReference>
<reference evidence="10" key="1">
    <citation type="journal article" date="2008" name="Science">
        <title>Genome of an endosymbiont coupling N2 fixation to cellulolysis within RT protist cells in termite gut.</title>
        <authorList>
            <person name="Hongoh Y."/>
            <person name="Sharma V.K."/>
            <person name="Prakash T."/>
            <person name="Noda S."/>
            <person name="Toh H."/>
            <person name="Taylor T.D."/>
            <person name="Kudo T."/>
            <person name="Sakaki Y."/>
            <person name="Toyoda A."/>
            <person name="Hattori M."/>
            <person name="Ohkuma M."/>
        </authorList>
    </citation>
    <scope>NUCLEOTIDE SEQUENCE [LARGE SCALE GENOMIC DNA]</scope>
</reference>
<feature type="coiled-coil region" evidence="6">
    <location>
        <begin position="60"/>
        <end position="87"/>
    </location>
</feature>
<comment type="function">
    <text evidence="5">Involved in formation and maintenance of cell shape.</text>
</comment>
<dbReference type="Proteomes" id="UP000000723">
    <property type="component" value="Chromosome"/>
</dbReference>
<dbReference type="GO" id="GO:0008360">
    <property type="term" value="P:regulation of cell shape"/>
    <property type="evidence" value="ECO:0007669"/>
    <property type="project" value="UniProtKB-KW"/>
</dbReference>
<evidence type="ECO:0000256" key="1">
    <source>
        <dbReference type="ARBA" id="ARBA00009369"/>
    </source>
</evidence>
<dbReference type="InterPro" id="IPR007221">
    <property type="entry name" value="MreC"/>
</dbReference>
<feature type="domain" description="Rod shape-determining protein MreC beta-barrel core" evidence="8">
    <location>
        <begin position="117"/>
        <end position="265"/>
    </location>
</feature>
<evidence type="ECO:0000256" key="4">
    <source>
        <dbReference type="ARBA" id="ARBA00032089"/>
    </source>
</evidence>
<evidence type="ECO:0000256" key="6">
    <source>
        <dbReference type="SAM" id="Coils"/>
    </source>
</evidence>
<gene>
    <name evidence="9" type="ordered locus">CFPG_525</name>
</gene>
<evidence type="ECO:0000313" key="10">
    <source>
        <dbReference type="Proteomes" id="UP000000723"/>
    </source>
</evidence>
<evidence type="ECO:0000256" key="3">
    <source>
        <dbReference type="ARBA" id="ARBA00022960"/>
    </source>
</evidence>
<keyword evidence="7" id="KW-1133">Transmembrane helix</keyword>
<evidence type="ECO:0000256" key="7">
    <source>
        <dbReference type="SAM" id="Phobius"/>
    </source>
</evidence>
<evidence type="ECO:0000313" key="9">
    <source>
        <dbReference type="EMBL" id="BAG83788.1"/>
    </source>
</evidence>
<dbReference type="Gene3D" id="2.40.10.350">
    <property type="entry name" value="Rod shape-determining protein MreC, domain 2"/>
    <property type="match status" value="1"/>
</dbReference>
<dbReference type="InterPro" id="IPR055342">
    <property type="entry name" value="MreC_beta-barrel_core"/>
</dbReference>
<dbReference type="KEGG" id="aps:CFPG_525"/>
<dbReference type="NCBIfam" id="NF010532">
    <property type="entry name" value="PRK13922.9-3"/>
    <property type="match status" value="1"/>
</dbReference>
<name>B6YRG6_AZOPC</name>
<feature type="transmembrane region" description="Helical" evidence="7">
    <location>
        <begin position="12"/>
        <end position="29"/>
    </location>
</feature>
<organism evidence="9 10">
    <name type="scientific">Azobacteroides pseudotrichonymphae genomovar. CFP2</name>
    <dbReference type="NCBI Taxonomy" id="511995"/>
    <lineage>
        <taxon>Bacteria</taxon>
        <taxon>Pseudomonadati</taxon>
        <taxon>Bacteroidota</taxon>
        <taxon>Bacteroidia</taxon>
        <taxon>Bacteroidales</taxon>
        <taxon>Candidatus Azobacteroides</taxon>
    </lineage>
</organism>
<dbReference type="RefSeq" id="WP_012573549.1">
    <property type="nucleotide sequence ID" value="NC_011565.1"/>
</dbReference>
<dbReference type="Pfam" id="PF04085">
    <property type="entry name" value="MreC"/>
    <property type="match status" value="1"/>
</dbReference>
<dbReference type="STRING" id="511995.CFPG_525"/>
<keyword evidence="7" id="KW-0472">Membrane</keyword>
<dbReference type="AlphaFoldDB" id="B6YRG6"/>
<evidence type="ECO:0000256" key="2">
    <source>
        <dbReference type="ARBA" id="ARBA00013855"/>
    </source>
</evidence>
<keyword evidence="7" id="KW-0812">Transmembrane</keyword>
<evidence type="ECO:0000259" key="8">
    <source>
        <dbReference type="Pfam" id="PF04085"/>
    </source>
</evidence>
<keyword evidence="6" id="KW-0175">Coiled coil</keyword>
<dbReference type="EMBL" id="AP010656">
    <property type="protein sequence ID" value="BAG83788.1"/>
    <property type="molecule type" value="Genomic_DNA"/>
</dbReference>
<accession>B6YRG6</accession>
<dbReference type="GO" id="GO:0005886">
    <property type="term" value="C:plasma membrane"/>
    <property type="evidence" value="ECO:0007669"/>
    <property type="project" value="TreeGrafter"/>
</dbReference>
<dbReference type="OrthoDB" id="9811827at2"/>
<comment type="similarity">
    <text evidence="1 5">Belongs to the MreC family.</text>
</comment>